<sequence length="189" mass="21716">MTYDSQELLTLFGRLFQQRTFISAAIKSWKFDDHQQNQRGQFRVLHLLAEKDNLTNSQIVDALDIRPSSVSALVSKLEANELIERHESPDDKRVALITLTDKGRDYITGSKKFKDELSESMFESLTSDEQQQLRHLLDKLITDLEVKEPDWTQQHSNKFHGRGPAQGGFEFPFGNFNGFGGSFNRRPRG</sequence>
<reference evidence="5 6" key="1">
    <citation type="journal article" date="2015" name="Genome Announc.">
        <title>Expanding the biotechnology potential of lactobacilli through comparative genomics of 213 strains and associated genera.</title>
        <authorList>
            <person name="Sun Z."/>
            <person name="Harris H.M."/>
            <person name="McCann A."/>
            <person name="Guo C."/>
            <person name="Argimon S."/>
            <person name="Zhang W."/>
            <person name="Yang X."/>
            <person name="Jeffery I.B."/>
            <person name="Cooney J.C."/>
            <person name="Kagawa T.F."/>
            <person name="Liu W."/>
            <person name="Song Y."/>
            <person name="Salvetti E."/>
            <person name="Wrobel A."/>
            <person name="Rasinkangas P."/>
            <person name="Parkhill J."/>
            <person name="Rea M.C."/>
            <person name="O'Sullivan O."/>
            <person name="Ritari J."/>
            <person name="Douillard F.P."/>
            <person name="Paul Ross R."/>
            <person name="Yang R."/>
            <person name="Briner A.E."/>
            <person name="Felis G.E."/>
            <person name="de Vos W.M."/>
            <person name="Barrangou R."/>
            <person name="Klaenhammer T.R."/>
            <person name="Caufield P.W."/>
            <person name="Cui Y."/>
            <person name="Zhang H."/>
            <person name="O'Toole P.W."/>
        </authorList>
    </citation>
    <scope>NUCLEOTIDE SEQUENCE [LARGE SCALE GENOMIC DNA]</scope>
    <source>
        <strain evidence="5 6">DSM 20634</strain>
    </source>
</reference>
<dbReference type="OrthoDB" id="3242809at2"/>
<dbReference type="PROSITE" id="PS50995">
    <property type="entry name" value="HTH_MARR_2"/>
    <property type="match status" value="1"/>
</dbReference>
<dbReference type="PRINTS" id="PR00598">
    <property type="entry name" value="HTHMARR"/>
</dbReference>
<evidence type="ECO:0000256" key="1">
    <source>
        <dbReference type="ARBA" id="ARBA00023015"/>
    </source>
</evidence>
<dbReference type="SUPFAM" id="SSF46785">
    <property type="entry name" value="Winged helix' DNA-binding domain"/>
    <property type="match status" value="1"/>
</dbReference>
<keyword evidence="3" id="KW-0804">Transcription</keyword>
<comment type="caution">
    <text evidence="5">The sequence shown here is derived from an EMBL/GenBank/DDBJ whole genome shotgun (WGS) entry which is preliminary data.</text>
</comment>
<dbReference type="InterPro" id="IPR000835">
    <property type="entry name" value="HTH_MarR-typ"/>
</dbReference>
<name>A0A0R2A159_9LACO</name>
<dbReference type="InterPro" id="IPR023187">
    <property type="entry name" value="Tscrpt_reg_MarR-type_CS"/>
</dbReference>
<dbReference type="GO" id="GO:0003677">
    <property type="term" value="F:DNA binding"/>
    <property type="evidence" value="ECO:0007669"/>
    <property type="project" value="UniProtKB-KW"/>
</dbReference>
<feature type="domain" description="HTH marR-type" evidence="4">
    <location>
        <begin position="5"/>
        <end position="142"/>
    </location>
</feature>
<dbReference type="CDD" id="cd00090">
    <property type="entry name" value="HTH_ARSR"/>
    <property type="match status" value="1"/>
</dbReference>
<dbReference type="InterPro" id="IPR011991">
    <property type="entry name" value="ArsR-like_HTH"/>
</dbReference>
<dbReference type="GO" id="GO:0003700">
    <property type="term" value="F:DNA-binding transcription factor activity"/>
    <property type="evidence" value="ECO:0007669"/>
    <property type="project" value="InterPro"/>
</dbReference>
<organism evidence="5 6">
    <name type="scientific">Paucilactobacillus vaccinostercus DSM 20634</name>
    <dbReference type="NCBI Taxonomy" id="1423813"/>
    <lineage>
        <taxon>Bacteria</taxon>
        <taxon>Bacillati</taxon>
        <taxon>Bacillota</taxon>
        <taxon>Bacilli</taxon>
        <taxon>Lactobacillales</taxon>
        <taxon>Lactobacillaceae</taxon>
        <taxon>Paucilactobacillus</taxon>
    </lineage>
</organism>
<dbReference type="InterPro" id="IPR036390">
    <property type="entry name" value="WH_DNA-bd_sf"/>
</dbReference>
<evidence type="ECO:0000256" key="2">
    <source>
        <dbReference type="ARBA" id="ARBA00023125"/>
    </source>
</evidence>
<keyword evidence="2" id="KW-0238">DNA-binding</keyword>
<dbReference type="Gene3D" id="1.10.10.10">
    <property type="entry name" value="Winged helix-like DNA-binding domain superfamily/Winged helix DNA-binding domain"/>
    <property type="match status" value="1"/>
</dbReference>
<dbReference type="PATRIC" id="fig|1423813.3.peg.324"/>
<evidence type="ECO:0000313" key="6">
    <source>
        <dbReference type="Proteomes" id="UP000051733"/>
    </source>
</evidence>
<dbReference type="Proteomes" id="UP000051733">
    <property type="component" value="Unassembled WGS sequence"/>
</dbReference>
<protein>
    <submittedName>
        <fullName evidence="5">Transcriptional regulator</fullName>
    </submittedName>
</protein>
<evidence type="ECO:0000256" key="3">
    <source>
        <dbReference type="ARBA" id="ARBA00023163"/>
    </source>
</evidence>
<keyword evidence="6" id="KW-1185">Reference proteome</keyword>
<dbReference type="EMBL" id="AYYY01000061">
    <property type="protein sequence ID" value="KRM60833.1"/>
    <property type="molecule type" value="Genomic_DNA"/>
</dbReference>
<dbReference type="PANTHER" id="PTHR42756">
    <property type="entry name" value="TRANSCRIPTIONAL REGULATOR, MARR"/>
    <property type="match status" value="1"/>
</dbReference>
<dbReference type="Pfam" id="PF01047">
    <property type="entry name" value="MarR"/>
    <property type="match status" value="1"/>
</dbReference>
<dbReference type="InterPro" id="IPR036388">
    <property type="entry name" value="WH-like_DNA-bd_sf"/>
</dbReference>
<dbReference type="RefSeq" id="WP_057780107.1">
    <property type="nucleotide sequence ID" value="NZ_AYYY01000061.1"/>
</dbReference>
<gene>
    <name evidence="5" type="ORF">FC26_GL000315</name>
</gene>
<dbReference type="PANTHER" id="PTHR42756:SF1">
    <property type="entry name" value="TRANSCRIPTIONAL REPRESSOR OF EMRAB OPERON"/>
    <property type="match status" value="1"/>
</dbReference>
<evidence type="ECO:0000259" key="4">
    <source>
        <dbReference type="PROSITE" id="PS50995"/>
    </source>
</evidence>
<dbReference type="AlphaFoldDB" id="A0A0R2A159"/>
<dbReference type="PROSITE" id="PS01117">
    <property type="entry name" value="HTH_MARR_1"/>
    <property type="match status" value="1"/>
</dbReference>
<accession>A0A0R2A159</accession>
<evidence type="ECO:0000313" key="5">
    <source>
        <dbReference type="EMBL" id="KRM60833.1"/>
    </source>
</evidence>
<proteinExistence type="predicted"/>
<dbReference type="STRING" id="1423813.FC26_GL000315"/>
<dbReference type="SMART" id="SM00347">
    <property type="entry name" value="HTH_MARR"/>
    <property type="match status" value="1"/>
</dbReference>
<keyword evidence="1" id="KW-0805">Transcription regulation</keyword>